<accession>A0A9N7AAU1</accession>
<name>A0A9N7AAU1_9RHAB</name>
<reference evidence="1" key="1">
    <citation type="journal article" date="2022" name="bioRxiv">
        <title>Unlocking the hidden genetic diversity of varicosaviruses, the neglected plant rhabdoviruses.</title>
        <authorList>
            <person name="Bejerman N."/>
            <person name="Dietzgen R.G."/>
            <person name="Debat H."/>
        </authorList>
    </citation>
    <scope>NUCLEOTIDE SEQUENCE</scope>
</reference>
<protein>
    <submittedName>
        <fullName evidence="1">Protein 3</fullName>
    </submittedName>
</protein>
<proteinExistence type="predicted"/>
<dbReference type="EMBL" id="BK061820">
    <property type="protein sequence ID" value="DAZ90857.1"/>
    <property type="molecule type" value="Viral_cRNA"/>
</dbReference>
<organism evidence="1">
    <name type="scientific">Treubia virus 1</name>
    <dbReference type="NCBI Taxonomy" id="2977996"/>
    <lineage>
        <taxon>Viruses</taxon>
        <taxon>Riboviria</taxon>
        <taxon>Orthornavirae</taxon>
        <taxon>Negarnaviricota</taxon>
        <taxon>Haploviricotina</taxon>
        <taxon>Monjiviricetes</taxon>
        <taxon>Mononegavirales</taxon>
        <taxon>Rhabdoviridae</taxon>
        <taxon>Betarhabdovirinae</taxon>
        <taxon>Varicosavirus</taxon>
        <taxon>Varicosavirus treubiae</taxon>
    </lineage>
</organism>
<sequence length="288" mass="32052">MSLQLGKHVNVPDMDESCVKSVKSSGGFNDPRAPTIIPRVKTCITKCWDFKARQNSGSYSLGSIGYTSAIMAALKGMSTLCDPEIHVIWRSFCPRDICKSIVSIGCEFNQLREEDEGLISSASFPAYLFMHCIFYPRHAIKVGVHDPLPWNITFSLPDATFQDNYTIADVRVVLKGFGSDVPTYAEDRQSELISLVPVDESAAGVIFNRPRVFENDWNMSGYKVSVNTKQDVQKLMYLQSIGVDLEGLKLSKKVKPAIRLIKSKHIQNPGDDSLKLEASRAVKKLLLS</sequence>
<evidence type="ECO:0000313" key="1">
    <source>
        <dbReference type="EMBL" id="DAZ90857.1"/>
    </source>
</evidence>